<accession>A0AAV2H4W7</accession>
<protein>
    <recommendedName>
        <fullName evidence="11">Sulphur transport domain-containing protein</fullName>
    </recommendedName>
</protein>
<keyword evidence="10" id="KW-1185">Reference proteome</keyword>
<evidence type="ECO:0008006" key="11">
    <source>
        <dbReference type="Google" id="ProtNLM"/>
    </source>
</evidence>
<keyword evidence="2" id="KW-0813">Transport</keyword>
<dbReference type="Pfam" id="PF04143">
    <property type="entry name" value="Sulf_transp"/>
    <property type="match status" value="1"/>
</dbReference>
<dbReference type="EMBL" id="CAXITT010000032">
    <property type="protein sequence ID" value="CAL1528407.1"/>
    <property type="molecule type" value="Genomic_DNA"/>
</dbReference>
<feature type="transmembrane region" description="Helical" evidence="8">
    <location>
        <begin position="198"/>
        <end position="222"/>
    </location>
</feature>
<feature type="transmembrane region" description="Helical" evidence="8">
    <location>
        <begin position="242"/>
        <end position="262"/>
    </location>
</feature>
<keyword evidence="7 8" id="KW-0472">Membrane</keyword>
<keyword evidence="5 8" id="KW-0812">Transmembrane</keyword>
<evidence type="ECO:0000256" key="6">
    <source>
        <dbReference type="ARBA" id="ARBA00022989"/>
    </source>
</evidence>
<feature type="transmembrane region" description="Helical" evidence="8">
    <location>
        <begin position="161"/>
        <end position="186"/>
    </location>
</feature>
<evidence type="ECO:0000256" key="5">
    <source>
        <dbReference type="ARBA" id="ARBA00022692"/>
    </source>
</evidence>
<evidence type="ECO:0000313" key="9">
    <source>
        <dbReference type="EMBL" id="CAL1528407.1"/>
    </source>
</evidence>
<evidence type="ECO:0000256" key="4">
    <source>
        <dbReference type="ARBA" id="ARBA00022519"/>
    </source>
</evidence>
<evidence type="ECO:0000256" key="3">
    <source>
        <dbReference type="ARBA" id="ARBA00022475"/>
    </source>
</evidence>
<feature type="transmembrane region" description="Helical" evidence="8">
    <location>
        <begin position="282"/>
        <end position="302"/>
    </location>
</feature>
<dbReference type="GO" id="GO:0005886">
    <property type="term" value="C:plasma membrane"/>
    <property type="evidence" value="ECO:0007669"/>
    <property type="project" value="UniProtKB-SubCell"/>
</dbReference>
<name>A0AAV2H4W7_LYMST</name>
<evidence type="ECO:0000256" key="2">
    <source>
        <dbReference type="ARBA" id="ARBA00022448"/>
    </source>
</evidence>
<gene>
    <name evidence="9" type="ORF">GSLYS_00002577001</name>
</gene>
<feature type="transmembrane region" description="Helical" evidence="8">
    <location>
        <begin position="404"/>
        <end position="427"/>
    </location>
</feature>
<proteinExistence type="predicted"/>
<evidence type="ECO:0000256" key="8">
    <source>
        <dbReference type="SAM" id="Phobius"/>
    </source>
</evidence>
<sequence length="435" mass="47378">MAVFTPAEWYRIFFTPSPDACPAPQVEVLEMIFSRKSLSSSSMSTRPEDLRSRFKWSVDSDREDSEEKMPTREKGYDQFIKLSVSAVSGLIFGMALEKGRVFEPHIIRQQMLFSNFTMLKMFLSASATGMLAFSILTMIPRTSRRMEKALFAYFPGLKYKGVLAAAVGGAFLGMGMTLAGACPGMVLAQVGAGVPNSVLTLAGGICGAFLYALTEPLTSIWFKPVRSYRYNTLDEYLETPYFILALPFAALLGLVVFAAEVFRPWETEVIQSGSGVFGVRAWPPYITGMIIGLLQIPVVLVIQDTLGSSASYVTVASQVLIFERLNRVLPYLKKYTTGIGNWWQVFYVFSAIAGARISATTSNTVGTVEGLEEWYSFGGGVLMIYGARLAGGCTSGHGLSGMGLLVLLSFVAVPSMFAGGISLAFLMKYKLGVAM</sequence>
<evidence type="ECO:0000256" key="1">
    <source>
        <dbReference type="ARBA" id="ARBA00004429"/>
    </source>
</evidence>
<dbReference type="Proteomes" id="UP001497497">
    <property type="component" value="Unassembled WGS sequence"/>
</dbReference>
<evidence type="ECO:0000256" key="7">
    <source>
        <dbReference type="ARBA" id="ARBA00023136"/>
    </source>
</evidence>
<dbReference type="PANTHER" id="PTHR30574">
    <property type="entry name" value="INNER MEMBRANE PROTEIN YEDE"/>
    <property type="match status" value="1"/>
</dbReference>
<comment type="caution">
    <text evidence="9">The sequence shown here is derived from an EMBL/GenBank/DDBJ whole genome shotgun (WGS) entry which is preliminary data.</text>
</comment>
<reference evidence="9 10" key="1">
    <citation type="submission" date="2024-04" db="EMBL/GenBank/DDBJ databases">
        <authorList>
            <consortium name="Genoscope - CEA"/>
            <person name="William W."/>
        </authorList>
    </citation>
    <scope>NUCLEOTIDE SEQUENCE [LARGE SCALE GENOMIC DNA]</scope>
</reference>
<dbReference type="AlphaFoldDB" id="A0AAV2H4W7"/>
<dbReference type="PANTHER" id="PTHR30574:SF1">
    <property type="entry name" value="SULPHUR TRANSPORT DOMAIN-CONTAINING PROTEIN"/>
    <property type="match status" value="1"/>
</dbReference>
<keyword evidence="4" id="KW-0997">Cell inner membrane</keyword>
<feature type="transmembrane region" description="Helical" evidence="8">
    <location>
        <begin position="116"/>
        <end position="140"/>
    </location>
</feature>
<keyword evidence="6 8" id="KW-1133">Transmembrane helix</keyword>
<organism evidence="9 10">
    <name type="scientific">Lymnaea stagnalis</name>
    <name type="common">Great pond snail</name>
    <name type="synonym">Helix stagnalis</name>
    <dbReference type="NCBI Taxonomy" id="6523"/>
    <lineage>
        <taxon>Eukaryota</taxon>
        <taxon>Metazoa</taxon>
        <taxon>Spiralia</taxon>
        <taxon>Lophotrochozoa</taxon>
        <taxon>Mollusca</taxon>
        <taxon>Gastropoda</taxon>
        <taxon>Heterobranchia</taxon>
        <taxon>Euthyneura</taxon>
        <taxon>Panpulmonata</taxon>
        <taxon>Hygrophila</taxon>
        <taxon>Lymnaeoidea</taxon>
        <taxon>Lymnaeidae</taxon>
        <taxon>Lymnaea</taxon>
    </lineage>
</organism>
<dbReference type="InterPro" id="IPR007272">
    <property type="entry name" value="Sulf_transp_TsuA/YedE"/>
</dbReference>
<comment type="subcellular location">
    <subcellularLocation>
        <location evidence="1">Cell inner membrane</location>
        <topology evidence="1">Multi-pass membrane protein</topology>
    </subcellularLocation>
</comment>
<evidence type="ECO:0000313" key="10">
    <source>
        <dbReference type="Proteomes" id="UP001497497"/>
    </source>
</evidence>
<keyword evidence="3" id="KW-1003">Cell membrane</keyword>